<keyword evidence="6" id="KW-0812">Transmembrane</keyword>
<gene>
    <name evidence="7" type="ORF">P9989_06280</name>
</gene>
<feature type="transmembrane region" description="Helical" evidence="6">
    <location>
        <begin position="398"/>
        <end position="417"/>
    </location>
</feature>
<evidence type="ECO:0000256" key="2">
    <source>
        <dbReference type="ARBA" id="ARBA00005278"/>
    </source>
</evidence>
<evidence type="ECO:0000313" key="8">
    <source>
        <dbReference type="Proteomes" id="UP001221597"/>
    </source>
</evidence>
<feature type="transmembrane region" description="Helical" evidence="6">
    <location>
        <begin position="429"/>
        <end position="454"/>
    </location>
</feature>
<reference evidence="7 8" key="1">
    <citation type="submission" date="2023-04" db="EMBL/GenBank/DDBJ databases">
        <title>Genome sequence of Halobacillus naozhouensis KACC 21980.</title>
        <authorList>
            <person name="Kim S."/>
            <person name="Heo J."/>
            <person name="Kwon S.-W."/>
        </authorList>
    </citation>
    <scope>NUCLEOTIDE SEQUENCE [LARGE SCALE GENOMIC DNA]</scope>
    <source>
        <strain evidence="7 8">KCTC 13234</strain>
    </source>
</reference>
<feature type="compositionally biased region" description="Basic residues" evidence="5">
    <location>
        <begin position="493"/>
        <end position="502"/>
    </location>
</feature>
<dbReference type="PANTHER" id="PTHR22550:SF5">
    <property type="entry name" value="LEUCINE ZIPPER PROTEIN 4"/>
    <property type="match status" value="1"/>
</dbReference>
<dbReference type="RefSeq" id="WP_283077927.1">
    <property type="nucleotide sequence ID" value="NZ_CP121671.1"/>
</dbReference>
<dbReference type="Proteomes" id="UP001221597">
    <property type="component" value="Chromosome"/>
</dbReference>
<accession>A0ABY8J1M9</accession>
<proteinExistence type="inferred from homology"/>
<feature type="region of interest" description="Disordered" evidence="5">
    <location>
        <begin position="493"/>
        <end position="518"/>
    </location>
</feature>
<protein>
    <submittedName>
        <fullName evidence="7">Spore germination protein</fullName>
    </submittedName>
</protein>
<dbReference type="PIRSF" id="PIRSF005690">
    <property type="entry name" value="GerBA"/>
    <property type="match status" value="1"/>
</dbReference>
<sequence>MGFFKKFLVGKSEQGNKQDELITSEQPQKPHYAQPQQMSSSARLSENIDYLFSQCKQTGDLKVRALDDGRAALVFYETLVDHEKMQNKIFSPIEMGHVERIPDVPNSREITNLDEALKKLLSGHVLYFEEDSTRITYFAVTSSFNRNVDEPVNEKVVRGSHEGFVENIKTNINLVRKRIEDKNLVVKYLKIGKKTNTNIAIVYMDGLADMDIVRKIEQRINDISVDMVQSPGFIEEFIEDSTSSPFPQMLNTERPDRVSANIMEGRIAVLAEGSPTSLIAPSTFFMFYQSPDDYNMRWFTGTFIRLIRLTSFLIAIGLPAFYIAVVSFHFEVIPDDLIIPVKNSINQIAYPPLVEALVMVIIIELIREAGIRLPSPVGQTIGIVGGLVIGDAVVRAGLISNLMIIVVALTAIASFVVPSNELSTTLRLLTFPLIFLAGTLGFVGIMFGLLFIAIHLTKLESFGVPYFAPIAPLSFKDLKDTFVRIPLYKMNKRPKGARPAKRKAMEESREWKKNEQSK</sequence>
<keyword evidence="3 4" id="KW-0472">Membrane</keyword>
<keyword evidence="6" id="KW-1133">Transmembrane helix</keyword>
<evidence type="ECO:0000256" key="5">
    <source>
        <dbReference type="SAM" id="MobiDB-lite"/>
    </source>
</evidence>
<evidence type="ECO:0000256" key="1">
    <source>
        <dbReference type="ARBA" id="ARBA00004141"/>
    </source>
</evidence>
<dbReference type="InterPro" id="IPR050768">
    <property type="entry name" value="UPF0353/GerABKA_families"/>
</dbReference>
<organism evidence="7 8">
    <name type="scientific">Halobacillus naozhouensis</name>
    <dbReference type="NCBI Taxonomy" id="554880"/>
    <lineage>
        <taxon>Bacteria</taxon>
        <taxon>Bacillati</taxon>
        <taxon>Bacillota</taxon>
        <taxon>Bacilli</taxon>
        <taxon>Bacillales</taxon>
        <taxon>Bacillaceae</taxon>
        <taxon>Halobacillus</taxon>
    </lineage>
</organism>
<feature type="region of interest" description="Disordered" evidence="5">
    <location>
        <begin position="15"/>
        <end position="39"/>
    </location>
</feature>
<comment type="similarity">
    <text evidence="2 4">Belongs to the GerABKA family.</text>
</comment>
<comment type="subcellular location">
    <subcellularLocation>
        <location evidence="4">Cell membrane</location>
    </subcellularLocation>
    <subcellularLocation>
        <location evidence="1">Membrane</location>
        <topology evidence="1">Multi-pass membrane protein</topology>
    </subcellularLocation>
</comment>
<feature type="transmembrane region" description="Helical" evidence="6">
    <location>
        <begin position="306"/>
        <end position="328"/>
    </location>
</feature>
<dbReference type="Pfam" id="PF03323">
    <property type="entry name" value="GerA"/>
    <property type="match status" value="1"/>
</dbReference>
<dbReference type="PANTHER" id="PTHR22550">
    <property type="entry name" value="SPORE GERMINATION PROTEIN"/>
    <property type="match status" value="1"/>
</dbReference>
<feature type="compositionally biased region" description="Basic and acidic residues" evidence="5">
    <location>
        <begin position="503"/>
        <end position="518"/>
    </location>
</feature>
<dbReference type="EMBL" id="CP121671">
    <property type="protein sequence ID" value="WFT75967.1"/>
    <property type="molecule type" value="Genomic_DNA"/>
</dbReference>
<name>A0ABY8J1M9_9BACI</name>
<evidence type="ECO:0000256" key="3">
    <source>
        <dbReference type="ARBA" id="ARBA00023136"/>
    </source>
</evidence>
<evidence type="ECO:0000256" key="4">
    <source>
        <dbReference type="PIRNR" id="PIRNR005690"/>
    </source>
</evidence>
<keyword evidence="8" id="KW-1185">Reference proteome</keyword>
<evidence type="ECO:0000256" key="6">
    <source>
        <dbReference type="SAM" id="Phobius"/>
    </source>
</evidence>
<evidence type="ECO:0000313" key="7">
    <source>
        <dbReference type="EMBL" id="WFT75967.1"/>
    </source>
</evidence>
<dbReference type="InterPro" id="IPR004995">
    <property type="entry name" value="Spore_Ger"/>
</dbReference>